<evidence type="ECO:0000313" key="2">
    <source>
        <dbReference type="Proteomes" id="UP001162501"/>
    </source>
</evidence>
<protein>
    <submittedName>
        <fullName evidence="1">Uncharacterized protein</fullName>
    </submittedName>
</protein>
<organism evidence="1 2">
    <name type="scientific">Rangifer tarandus platyrhynchus</name>
    <name type="common">Svalbard reindeer</name>
    <dbReference type="NCBI Taxonomy" id="3082113"/>
    <lineage>
        <taxon>Eukaryota</taxon>
        <taxon>Metazoa</taxon>
        <taxon>Chordata</taxon>
        <taxon>Craniata</taxon>
        <taxon>Vertebrata</taxon>
        <taxon>Euteleostomi</taxon>
        <taxon>Mammalia</taxon>
        <taxon>Eutheria</taxon>
        <taxon>Laurasiatheria</taxon>
        <taxon>Artiodactyla</taxon>
        <taxon>Ruminantia</taxon>
        <taxon>Pecora</taxon>
        <taxon>Cervidae</taxon>
        <taxon>Odocoileinae</taxon>
        <taxon>Rangifer</taxon>
    </lineage>
</organism>
<sequence>MGCSLSPSLRMRLSRCLRKVQLEGFTLDAPCGQGSDDGHPHEDMALLPTAALLTVARRWTQPKRPLAGAQSKNTAEALTEPSDHADGDAGQETTCCPTAPIRNGQKR</sequence>
<gene>
    <name evidence="1" type="ORF">MRATA1EN22A_LOCUS23696</name>
</gene>
<name>A0AC59ZW56_RANTA</name>
<evidence type="ECO:0000313" key="1">
    <source>
        <dbReference type="EMBL" id="CAN0518108.1"/>
    </source>
</evidence>
<dbReference type="Proteomes" id="UP001162501">
    <property type="component" value="Chromosome 4"/>
</dbReference>
<proteinExistence type="predicted"/>
<reference evidence="1" key="2">
    <citation type="submission" date="2025-03" db="EMBL/GenBank/DDBJ databases">
        <authorList>
            <consortium name="ELIXIR-Norway"/>
            <consortium name="Elixir Norway"/>
        </authorList>
    </citation>
    <scope>NUCLEOTIDE SEQUENCE</scope>
</reference>
<dbReference type="EMBL" id="OX596088">
    <property type="protein sequence ID" value="CAN0518108.1"/>
    <property type="molecule type" value="Genomic_DNA"/>
</dbReference>
<accession>A0AC59ZW56</accession>
<reference evidence="1" key="1">
    <citation type="submission" date="2023-05" db="EMBL/GenBank/DDBJ databases">
        <authorList>
            <consortium name="ELIXIR-Norway"/>
        </authorList>
    </citation>
    <scope>NUCLEOTIDE SEQUENCE</scope>
</reference>